<evidence type="ECO:0000313" key="10">
    <source>
        <dbReference type="Proteomes" id="UP000823775"/>
    </source>
</evidence>
<sequence>MDFLIRYDYIPRSYLYIGDLLIQWKNQESEYKNPLLYLKTIDLSSNKLVGGIPKEIAEMIGLQSLNLSRNYLNGTVAEGMSQIEDVGWQCSTLWSSSSEVSGYAPSSPSYVRGSNTNPHEHDDDDDDEEFPSLEFYISMVLGFCVAFWGVLGCLIVNHFWRNVYFTFLVDMKSWLHTTFRVCFVRLKGKLRN</sequence>
<dbReference type="SUPFAM" id="SSF52058">
    <property type="entry name" value="L domain-like"/>
    <property type="match status" value="1"/>
</dbReference>
<dbReference type="PANTHER" id="PTHR48063">
    <property type="entry name" value="LRR RECEPTOR-LIKE KINASE"/>
    <property type="match status" value="1"/>
</dbReference>
<dbReference type="EMBL" id="JACEIK010000191">
    <property type="protein sequence ID" value="MCD7452001.1"/>
    <property type="molecule type" value="Genomic_DNA"/>
</dbReference>
<feature type="region of interest" description="Disordered" evidence="7">
    <location>
        <begin position="105"/>
        <end position="126"/>
    </location>
</feature>
<protein>
    <submittedName>
        <fullName evidence="9">Uncharacterized protein</fullName>
    </submittedName>
</protein>
<evidence type="ECO:0000256" key="7">
    <source>
        <dbReference type="SAM" id="MobiDB-lite"/>
    </source>
</evidence>
<keyword evidence="2 8" id="KW-0812">Transmembrane</keyword>
<dbReference type="Proteomes" id="UP000823775">
    <property type="component" value="Unassembled WGS sequence"/>
</dbReference>
<proteinExistence type="predicted"/>
<keyword evidence="5 8" id="KW-0472">Membrane</keyword>
<evidence type="ECO:0000256" key="5">
    <source>
        <dbReference type="ARBA" id="ARBA00023136"/>
    </source>
</evidence>
<accession>A0ABS8RZ04</accession>
<feature type="compositionally biased region" description="Polar residues" evidence="7">
    <location>
        <begin position="105"/>
        <end position="117"/>
    </location>
</feature>
<dbReference type="InterPro" id="IPR001611">
    <property type="entry name" value="Leu-rich_rpt"/>
</dbReference>
<evidence type="ECO:0000256" key="3">
    <source>
        <dbReference type="ARBA" id="ARBA00022729"/>
    </source>
</evidence>
<keyword evidence="10" id="KW-1185">Reference proteome</keyword>
<dbReference type="InterPro" id="IPR046956">
    <property type="entry name" value="RLP23-like"/>
</dbReference>
<organism evidence="9 10">
    <name type="scientific">Datura stramonium</name>
    <name type="common">Jimsonweed</name>
    <name type="synonym">Common thornapple</name>
    <dbReference type="NCBI Taxonomy" id="4076"/>
    <lineage>
        <taxon>Eukaryota</taxon>
        <taxon>Viridiplantae</taxon>
        <taxon>Streptophyta</taxon>
        <taxon>Embryophyta</taxon>
        <taxon>Tracheophyta</taxon>
        <taxon>Spermatophyta</taxon>
        <taxon>Magnoliopsida</taxon>
        <taxon>eudicotyledons</taxon>
        <taxon>Gunneridae</taxon>
        <taxon>Pentapetalae</taxon>
        <taxon>asterids</taxon>
        <taxon>lamiids</taxon>
        <taxon>Solanales</taxon>
        <taxon>Solanaceae</taxon>
        <taxon>Solanoideae</taxon>
        <taxon>Datureae</taxon>
        <taxon>Datura</taxon>
    </lineage>
</organism>
<evidence type="ECO:0000256" key="8">
    <source>
        <dbReference type="SAM" id="Phobius"/>
    </source>
</evidence>
<evidence type="ECO:0000256" key="2">
    <source>
        <dbReference type="ARBA" id="ARBA00022692"/>
    </source>
</evidence>
<evidence type="ECO:0000256" key="1">
    <source>
        <dbReference type="ARBA" id="ARBA00004479"/>
    </source>
</evidence>
<keyword evidence="3" id="KW-0732">Signal</keyword>
<keyword evidence="6" id="KW-0325">Glycoprotein</keyword>
<comment type="subcellular location">
    <subcellularLocation>
        <location evidence="1">Membrane</location>
        <topology evidence="1">Single-pass type I membrane protein</topology>
    </subcellularLocation>
</comment>
<dbReference type="InterPro" id="IPR032675">
    <property type="entry name" value="LRR_dom_sf"/>
</dbReference>
<reference evidence="9 10" key="1">
    <citation type="journal article" date="2021" name="BMC Genomics">
        <title>Datura genome reveals duplications of psychoactive alkaloid biosynthetic genes and high mutation rate following tissue culture.</title>
        <authorList>
            <person name="Rajewski A."/>
            <person name="Carter-House D."/>
            <person name="Stajich J."/>
            <person name="Litt A."/>
        </authorList>
    </citation>
    <scope>NUCLEOTIDE SEQUENCE [LARGE SCALE GENOMIC DNA]</scope>
    <source>
        <strain evidence="9">AR-01</strain>
    </source>
</reference>
<gene>
    <name evidence="9" type="ORF">HAX54_014611</name>
</gene>
<comment type="caution">
    <text evidence="9">The sequence shown here is derived from an EMBL/GenBank/DDBJ whole genome shotgun (WGS) entry which is preliminary data.</text>
</comment>
<dbReference type="Pfam" id="PF00560">
    <property type="entry name" value="LRR_1"/>
    <property type="match status" value="2"/>
</dbReference>
<evidence type="ECO:0000256" key="4">
    <source>
        <dbReference type="ARBA" id="ARBA00022989"/>
    </source>
</evidence>
<dbReference type="PANTHER" id="PTHR48063:SF103">
    <property type="entry name" value="LEUCINE-RICH RECEPTOR-LIKE KINASE FAMILY PROTEIN"/>
    <property type="match status" value="1"/>
</dbReference>
<evidence type="ECO:0000256" key="6">
    <source>
        <dbReference type="ARBA" id="ARBA00023180"/>
    </source>
</evidence>
<dbReference type="Gene3D" id="3.80.10.10">
    <property type="entry name" value="Ribonuclease Inhibitor"/>
    <property type="match status" value="1"/>
</dbReference>
<evidence type="ECO:0000313" key="9">
    <source>
        <dbReference type="EMBL" id="MCD7452001.1"/>
    </source>
</evidence>
<name>A0ABS8RZ04_DATST</name>
<keyword evidence="4 8" id="KW-1133">Transmembrane helix</keyword>
<feature type="transmembrane region" description="Helical" evidence="8">
    <location>
        <begin position="135"/>
        <end position="156"/>
    </location>
</feature>